<feature type="domain" description="ABC transmembrane type-1" evidence="10">
    <location>
        <begin position="70"/>
        <end position="266"/>
    </location>
</feature>
<accession>A0A5M4FHP8</accession>
<dbReference type="GO" id="GO:0005886">
    <property type="term" value="C:plasma membrane"/>
    <property type="evidence" value="ECO:0007669"/>
    <property type="project" value="InterPro"/>
</dbReference>
<dbReference type="InterPro" id="IPR035906">
    <property type="entry name" value="MetI-like_sf"/>
</dbReference>
<comment type="subunit">
    <text evidence="2">The complex is composed of two ATP-binding proteins (CysA), two transmembrane proteins (CysT and CysW) and a solute-binding protein (CysP).</text>
</comment>
<protein>
    <recommendedName>
        <fullName evidence="9">Sulfate transport system permease protein CysT</fullName>
    </recommendedName>
</protein>
<evidence type="ECO:0000256" key="6">
    <source>
        <dbReference type="ARBA" id="ARBA00023032"/>
    </source>
</evidence>
<dbReference type="PANTHER" id="PTHR30406">
    <property type="entry name" value="SULFATE TRANSPORT SYSTEM PERMEASE PROTEIN"/>
    <property type="match status" value="1"/>
</dbReference>
<comment type="function">
    <text evidence="8">Part of the ABC transporter complex CysAWTP (TC 3.A.1.6.1) involved in sulfate/thiosulfate import. Probably responsible for the translocation of the substrate across the membrane.</text>
</comment>
<feature type="transmembrane region" description="Helical" evidence="9">
    <location>
        <begin position="21"/>
        <end position="48"/>
    </location>
</feature>
<dbReference type="NCBIfam" id="TIGR00969">
    <property type="entry name" value="3a0106s02"/>
    <property type="match status" value="1"/>
</dbReference>
<dbReference type="PROSITE" id="PS50928">
    <property type="entry name" value="ABC_TM1"/>
    <property type="match status" value="1"/>
</dbReference>
<dbReference type="AlphaFoldDB" id="A0A5M4FHP8"/>
<feature type="transmembrane region" description="Helical" evidence="9">
    <location>
        <begin position="247"/>
        <end position="269"/>
    </location>
</feature>
<evidence type="ECO:0000256" key="2">
    <source>
        <dbReference type="ARBA" id="ARBA00011779"/>
    </source>
</evidence>
<keyword evidence="7 9" id="KW-0472">Membrane</keyword>
<dbReference type="InterPro" id="IPR005667">
    <property type="entry name" value="Sulph_transpt2"/>
</dbReference>
<evidence type="ECO:0000256" key="7">
    <source>
        <dbReference type="ARBA" id="ARBA00023136"/>
    </source>
</evidence>
<comment type="subcellular location">
    <subcellularLocation>
        <location evidence="1">Membrane</location>
        <topology evidence="1">Multi-pass membrane protein</topology>
    </subcellularLocation>
</comment>
<keyword evidence="4 9" id="KW-0812">Transmembrane</keyword>
<name>A0A5M4FHP8_9ACTN</name>
<feature type="transmembrane region" description="Helical" evidence="9">
    <location>
        <begin position="191"/>
        <end position="212"/>
    </location>
</feature>
<proteinExistence type="inferred from homology"/>
<comment type="function">
    <text evidence="9">Part of the ABC transporter complex (TC 3.A.1.6.1) involved in sulfate/thiosulfate import.</text>
</comment>
<feature type="transmembrane region" description="Helical" evidence="9">
    <location>
        <begin position="68"/>
        <end position="96"/>
    </location>
</feature>
<feature type="transmembrane region" description="Helical" evidence="9">
    <location>
        <begin position="108"/>
        <end position="130"/>
    </location>
</feature>
<dbReference type="GO" id="GO:0015419">
    <property type="term" value="F:ABC-type sulfate transporter activity"/>
    <property type="evidence" value="ECO:0007669"/>
    <property type="project" value="UniProtKB-UniRule"/>
</dbReference>
<keyword evidence="5 9" id="KW-1133">Transmembrane helix</keyword>
<keyword evidence="3 9" id="KW-0813">Transport</keyword>
<evidence type="ECO:0000256" key="1">
    <source>
        <dbReference type="ARBA" id="ARBA00004141"/>
    </source>
</evidence>
<dbReference type="NCBIfam" id="TIGR02139">
    <property type="entry name" value="permease_CysT"/>
    <property type="match status" value="1"/>
</dbReference>
<evidence type="ECO:0000256" key="4">
    <source>
        <dbReference type="ARBA" id="ARBA00022692"/>
    </source>
</evidence>
<dbReference type="Gene3D" id="1.10.3720.10">
    <property type="entry name" value="MetI-like"/>
    <property type="match status" value="1"/>
</dbReference>
<evidence type="ECO:0000256" key="3">
    <source>
        <dbReference type="ARBA" id="ARBA00022448"/>
    </source>
</evidence>
<dbReference type="InterPro" id="IPR011865">
    <property type="entry name" value="CysT_permease"/>
</dbReference>
<reference evidence="11" key="1">
    <citation type="submission" date="2019-09" db="EMBL/GenBank/DDBJ databases">
        <authorList>
            <person name="Li J."/>
        </authorList>
    </citation>
    <scope>NUCLEOTIDE SEQUENCE [LARGE SCALE GENOMIC DNA]</scope>
    <source>
        <strain evidence="11">JCM 14732</strain>
    </source>
</reference>
<dbReference type="InterPro" id="IPR000515">
    <property type="entry name" value="MetI-like"/>
</dbReference>
<comment type="caution">
    <text evidence="11">The sequence shown here is derived from an EMBL/GenBank/DDBJ whole genome shotgun (WGS) entry which is preliminary data.</text>
</comment>
<comment type="similarity">
    <text evidence="9">Belongs to the binding-protein-dependent transport system permease family. CysTW subfamily.</text>
</comment>
<dbReference type="SUPFAM" id="SSF161098">
    <property type="entry name" value="MetI-like"/>
    <property type="match status" value="1"/>
</dbReference>
<evidence type="ECO:0000256" key="9">
    <source>
        <dbReference type="RuleBase" id="RU366001"/>
    </source>
</evidence>
<evidence type="ECO:0000256" key="5">
    <source>
        <dbReference type="ARBA" id="ARBA00022989"/>
    </source>
</evidence>
<dbReference type="CDD" id="cd06261">
    <property type="entry name" value="TM_PBP2"/>
    <property type="match status" value="1"/>
</dbReference>
<dbReference type="PANTHER" id="PTHR30406:SF8">
    <property type="entry name" value="SULFATE TRANSPORT SYSTEM PERMEASE PROTEIN CYST"/>
    <property type="match status" value="1"/>
</dbReference>
<sequence>MQPAPGATRKRRVRSATSLTRSSGIGLGLAVTWFSLLVLIPLALVVIQSADGGWQTFRDTLTNSQTAAALRLTVTQALIVTLVNVVFGTLIAWVLVRDHFWGKRILEVIIDIPFALPTIVAGLVLLSLYGPDSPIGINVANTERSVFLALLFVTLPFVVRTVEPVLLELDPEVEEAAASLGASRFTTLRRILLPALAPAITAGAALSFARGISEYGSLVLLSGNLPNKTEVASVRILTYIENGNEAAAASVAVLLLGVALIAIILLQVLTSVVSKRA</sequence>
<dbReference type="Proteomes" id="UP000380867">
    <property type="component" value="Unassembled WGS sequence"/>
</dbReference>
<feature type="transmembrane region" description="Helical" evidence="9">
    <location>
        <begin position="145"/>
        <end position="162"/>
    </location>
</feature>
<evidence type="ECO:0000256" key="8">
    <source>
        <dbReference type="ARBA" id="ARBA00025323"/>
    </source>
</evidence>
<organism evidence="11 12">
    <name type="scientific">Aeromicrobium ginsengisoli</name>
    <dbReference type="NCBI Taxonomy" id="363867"/>
    <lineage>
        <taxon>Bacteria</taxon>
        <taxon>Bacillati</taxon>
        <taxon>Actinomycetota</taxon>
        <taxon>Actinomycetes</taxon>
        <taxon>Propionibacteriales</taxon>
        <taxon>Nocardioidaceae</taxon>
        <taxon>Aeromicrobium</taxon>
    </lineage>
</organism>
<keyword evidence="6 9" id="KW-0764">Sulfate transport</keyword>
<evidence type="ECO:0000259" key="10">
    <source>
        <dbReference type="PROSITE" id="PS50928"/>
    </source>
</evidence>
<keyword evidence="12" id="KW-1185">Reference proteome</keyword>
<evidence type="ECO:0000313" key="12">
    <source>
        <dbReference type="Proteomes" id="UP000380867"/>
    </source>
</evidence>
<dbReference type="OrthoDB" id="9808619at2"/>
<evidence type="ECO:0000313" key="11">
    <source>
        <dbReference type="EMBL" id="KAA1398293.1"/>
    </source>
</evidence>
<comment type="caution">
    <text evidence="9">Lacks conserved residue(s) required for the propagation of feature annotation.</text>
</comment>
<dbReference type="EMBL" id="SDPQ02000002">
    <property type="protein sequence ID" value="KAA1398293.1"/>
    <property type="molecule type" value="Genomic_DNA"/>
</dbReference>
<dbReference type="Pfam" id="PF00528">
    <property type="entry name" value="BPD_transp_1"/>
    <property type="match status" value="1"/>
</dbReference>
<gene>
    <name evidence="11" type="primary">cysT</name>
    <name evidence="11" type="ORF">ESP70_008755</name>
</gene>